<comment type="caution">
    <text evidence="18">The sequence shown here is derived from an EMBL/GenBank/DDBJ whole genome shotgun (WGS) entry which is preliminary data.</text>
</comment>
<dbReference type="GO" id="GO:0016139">
    <property type="term" value="P:glycoside catabolic process"/>
    <property type="evidence" value="ECO:0007669"/>
    <property type="project" value="TreeGrafter"/>
</dbReference>
<dbReference type="InterPro" id="IPR013780">
    <property type="entry name" value="Glyco_hydro_b"/>
</dbReference>
<evidence type="ECO:0000256" key="16">
    <source>
        <dbReference type="SAM" id="SignalP"/>
    </source>
</evidence>
<proteinExistence type="inferred from homology"/>
<dbReference type="InterPro" id="IPR002241">
    <property type="entry name" value="Glyco_hydro_27"/>
</dbReference>
<evidence type="ECO:0000256" key="8">
    <source>
        <dbReference type="ARBA" id="ARBA00023228"/>
    </source>
</evidence>
<comment type="subunit">
    <text evidence="3 15">Homodimer.</text>
</comment>
<dbReference type="Proteomes" id="UP001066276">
    <property type="component" value="Chromosome 4_1"/>
</dbReference>
<feature type="signal peptide" evidence="16">
    <location>
        <begin position="1"/>
        <end position="16"/>
    </location>
</feature>
<evidence type="ECO:0000256" key="15">
    <source>
        <dbReference type="RuleBase" id="RU361168"/>
    </source>
</evidence>
<dbReference type="Gene3D" id="3.20.20.70">
    <property type="entry name" value="Aldolase class I"/>
    <property type="match status" value="1"/>
</dbReference>
<dbReference type="PANTHER" id="PTHR11452:SF25">
    <property type="entry name" value="ALPHA-N-ACETYLGALACTOSAMINIDASE"/>
    <property type="match status" value="1"/>
</dbReference>
<feature type="domain" description="Alpha galactosidase A C-terminal" evidence="17">
    <location>
        <begin position="311"/>
        <end position="394"/>
    </location>
</feature>
<comment type="function">
    <text evidence="13">Removes terminal alpha-N-acetylgalactosamine residues from glycolipids and glycopeptides. Required for the breakdown of glycolipids.</text>
</comment>
<feature type="chain" id="PRO_5043967197" description="Alpha-galactosidase" evidence="16">
    <location>
        <begin position="17"/>
        <end position="405"/>
    </location>
</feature>
<dbReference type="PANTHER" id="PTHR11452">
    <property type="entry name" value="ALPHA-GALACTOSIDASE/ALPHA-N-ACETYLGALACTOSAMINIDASE"/>
    <property type="match status" value="1"/>
</dbReference>
<evidence type="ECO:0000259" key="17">
    <source>
        <dbReference type="Pfam" id="PF17450"/>
    </source>
</evidence>
<dbReference type="InterPro" id="IPR017853">
    <property type="entry name" value="GH"/>
</dbReference>
<comment type="similarity">
    <text evidence="2 15">Belongs to the glycosyl hydrolase 27 family.</text>
</comment>
<evidence type="ECO:0000256" key="14">
    <source>
        <dbReference type="ARBA" id="ARBA00048850"/>
    </source>
</evidence>
<evidence type="ECO:0000256" key="2">
    <source>
        <dbReference type="ARBA" id="ARBA00009743"/>
    </source>
</evidence>
<dbReference type="EMBL" id="JANPWB010000007">
    <property type="protein sequence ID" value="KAJ1174118.1"/>
    <property type="molecule type" value="Genomic_DNA"/>
</dbReference>
<dbReference type="SUPFAM" id="SSF51011">
    <property type="entry name" value="Glycosyl hydrolase domain"/>
    <property type="match status" value="1"/>
</dbReference>
<gene>
    <name evidence="18" type="ORF">NDU88_005941</name>
</gene>
<keyword evidence="6 15" id="KW-1015">Disulfide bond</keyword>
<dbReference type="InterPro" id="IPR013785">
    <property type="entry name" value="Aldolase_TIM"/>
</dbReference>
<dbReference type="GO" id="GO:0005764">
    <property type="term" value="C:lysosome"/>
    <property type="evidence" value="ECO:0007669"/>
    <property type="project" value="UniProtKB-SubCell"/>
</dbReference>
<sequence length="405" mass="46207">MALWFWIFCVGTSSLALENGLLRTPPMGWLAWERFRCNVDCKNDPTNCISEELFLDMADRLVADGWRELGYIYVNIDDCWMAPQRDEQGRVTPDPDRFPGGIKALADYMHSRGLKLGIYSDLGDKTCAGYPGTPLDKVELDAFTFAEWGIDMVKLDGCHSTAREQYEGYSRMSRALLGTGRPIAFSCSWPAYRGGLPPKVDYKLLGKICNMWRNFDDITDSWNSILKIVDWYALHQDVLQPVAGPGHWNDPDMLVIGNFGLSIEQARSQMALWAVMAAPLLMSNDLRTITMEERDILQNRLIIQINQDPLGIQGRRVLKENSKIEVFVRPLEWSSYAIVFFNRRVGRPFLYNCTLARLNIRKSKLYQATDVYAGHLIRGLTTNTVFTVAIDPSGVVMWHLTPYFY</sequence>
<dbReference type="PROSITE" id="PS00512">
    <property type="entry name" value="ALPHA_GALACTOSIDASE"/>
    <property type="match status" value="1"/>
</dbReference>
<dbReference type="AlphaFoldDB" id="A0AAV7TCF0"/>
<keyword evidence="7" id="KW-0325">Glycoprotein</keyword>
<keyword evidence="19" id="KW-1185">Reference proteome</keyword>
<evidence type="ECO:0000256" key="1">
    <source>
        <dbReference type="ARBA" id="ARBA00004371"/>
    </source>
</evidence>
<evidence type="ECO:0000256" key="5">
    <source>
        <dbReference type="ARBA" id="ARBA00023098"/>
    </source>
</evidence>
<comment type="catalytic activity">
    <reaction evidence="12">
        <text>a neolactoside IV(3)-alpha-GalNAc,IV(2)-alpha-Fuc-nLc4Cer(d18:1(4E)) + H2O = a neolactoside IV(2)-alpha-Fuc-nLc4Cer(d18:1(4E)) + N-acetyl-alpha-D-galactosamine</text>
        <dbReference type="Rhea" id="RHEA:48212"/>
        <dbReference type="ChEBI" id="CHEBI:15377"/>
        <dbReference type="ChEBI" id="CHEBI:28471"/>
        <dbReference type="ChEBI" id="CHEBI:28691"/>
        <dbReference type="ChEBI" id="CHEBI:40356"/>
    </reaction>
    <physiologicalReaction direction="left-to-right" evidence="12">
        <dbReference type="Rhea" id="RHEA:48213"/>
    </physiologicalReaction>
</comment>
<accession>A0AAV7TCF0</accession>
<keyword evidence="4 15" id="KW-0378">Hydrolase</keyword>
<evidence type="ECO:0000256" key="3">
    <source>
        <dbReference type="ARBA" id="ARBA00011738"/>
    </source>
</evidence>
<evidence type="ECO:0000256" key="4">
    <source>
        <dbReference type="ARBA" id="ARBA00022801"/>
    </source>
</evidence>
<dbReference type="FunFam" id="3.20.20.70:FF:000070">
    <property type="entry name" value="Alpha-galactosidase"/>
    <property type="match status" value="1"/>
</dbReference>
<dbReference type="EC" id="3.2.1.-" evidence="15"/>
<dbReference type="GO" id="GO:0016020">
    <property type="term" value="C:membrane"/>
    <property type="evidence" value="ECO:0007669"/>
    <property type="project" value="GOC"/>
</dbReference>
<comment type="catalytic activity">
    <reaction evidence="14">
        <text>a globoside IV3GalNAc-Gb4Cer + H2O = N-acetyl-alpha-D-galactosamine + a globoside Gb4Cer</text>
        <dbReference type="Rhea" id="RHEA:48412"/>
        <dbReference type="ChEBI" id="CHEBI:15377"/>
        <dbReference type="ChEBI" id="CHEBI:40356"/>
        <dbReference type="ChEBI" id="CHEBI:88167"/>
        <dbReference type="ChEBI" id="CHEBI:90400"/>
    </reaction>
    <physiologicalReaction direction="left-to-right" evidence="14">
        <dbReference type="Rhea" id="RHEA:48413"/>
    </physiologicalReaction>
</comment>
<dbReference type="Gene3D" id="2.60.40.1180">
    <property type="entry name" value="Golgi alpha-mannosidase II"/>
    <property type="match status" value="1"/>
</dbReference>
<organism evidence="18 19">
    <name type="scientific">Pleurodeles waltl</name>
    <name type="common">Iberian ribbed newt</name>
    <dbReference type="NCBI Taxonomy" id="8319"/>
    <lineage>
        <taxon>Eukaryota</taxon>
        <taxon>Metazoa</taxon>
        <taxon>Chordata</taxon>
        <taxon>Craniata</taxon>
        <taxon>Vertebrata</taxon>
        <taxon>Euteleostomi</taxon>
        <taxon>Amphibia</taxon>
        <taxon>Batrachia</taxon>
        <taxon>Caudata</taxon>
        <taxon>Salamandroidea</taxon>
        <taxon>Salamandridae</taxon>
        <taxon>Pleurodelinae</taxon>
        <taxon>Pleurodeles</taxon>
    </lineage>
</organism>
<evidence type="ECO:0000256" key="11">
    <source>
        <dbReference type="ARBA" id="ARBA00036875"/>
    </source>
</evidence>
<evidence type="ECO:0000256" key="10">
    <source>
        <dbReference type="ARBA" id="ARBA00036776"/>
    </source>
</evidence>
<reference evidence="18" key="1">
    <citation type="journal article" date="2022" name="bioRxiv">
        <title>Sequencing and chromosome-scale assembly of the giantPleurodeles waltlgenome.</title>
        <authorList>
            <person name="Brown T."/>
            <person name="Elewa A."/>
            <person name="Iarovenko S."/>
            <person name="Subramanian E."/>
            <person name="Araus A.J."/>
            <person name="Petzold A."/>
            <person name="Susuki M."/>
            <person name="Suzuki K.-i.T."/>
            <person name="Hayashi T."/>
            <person name="Toyoda A."/>
            <person name="Oliveira C."/>
            <person name="Osipova E."/>
            <person name="Leigh N.D."/>
            <person name="Simon A."/>
            <person name="Yun M.H."/>
        </authorList>
    </citation>
    <scope>NUCLEOTIDE SEQUENCE</scope>
    <source>
        <strain evidence="18">20211129_DDA</strain>
        <tissue evidence="18">Liver</tissue>
    </source>
</reference>
<keyword evidence="8" id="KW-0458">Lysosome</keyword>
<protein>
    <recommendedName>
        <fullName evidence="15">Alpha-galactosidase</fullName>
        <ecNumber evidence="15">3.2.1.-</ecNumber>
    </recommendedName>
</protein>
<evidence type="ECO:0000313" key="18">
    <source>
        <dbReference type="EMBL" id="KAJ1174118.1"/>
    </source>
</evidence>
<dbReference type="InterPro" id="IPR000111">
    <property type="entry name" value="Glyco_hydro_27/36_CS"/>
</dbReference>
<keyword evidence="16" id="KW-0732">Signal</keyword>
<dbReference type="GO" id="GO:0009311">
    <property type="term" value="P:oligosaccharide metabolic process"/>
    <property type="evidence" value="ECO:0007669"/>
    <property type="project" value="TreeGrafter"/>
</dbReference>
<dbReference type="PRINTS" id="PR00740">
    <property type="entry name" value="GLHYDRLASE27"/>
</dbReference>
<comment type="catalytic activity">
    <reaction evidence="11">
        <text>Cleavage of non-reducing alpha-(1-&gt;3)-N-acetylgalactosamine residues from human blood group A and AB mucin glycoproteins, Forssman hapten and blood group A lacto series glycolipids.</text>
        <dbReference type="EC" id="3.2.1.49"/>
    </reaction>
</comment>
<evidence type="ECO:0000313" key="19">
    <source>
        <dbReference type="Proteomes" id="UP001066276"/>
    </source>
</evidence>
<dbReference type="InterPro" id="IPR035373">
    <property type="entry name" value="Melibiase/NAGA_C"/>
</dbReference>
<evidence type="ECO:0000256" key="7">
    <source>
        <dbReference type="ARBA" id="ARBA00023180"/>
    </source>
</evidence>
<dbReference type="CDD" id="cd14792">
    <property type="entry name" value="GH27"/>
    <property type="match status" value="1"/>
</dbReference>
<dbReference type="Pfam" id="PF17450">
    <property type="entry name" value="Melibiase_2_C"/>
    <property type="match status" value="1"/>
</dbReference>
<dbReference type="Pfam" id="PF16499">
    <property type="entry name" value="Melibiase_2"/>
    <property type="match status" value="1"/>
</dbReference>
<evidence type="ECO:0000256" key="13">
    <source>
        <dbReference type="ARBA" id="ARBA00037431"/>
    </source>
</evidence>
<keyword evidence="9 15" id="KW-0326">Glycosidase</keyword>
<dbReference type="GO" id="GO:0004557">
    <property type="term" value="F:alpha-galactosidase activity"/>
    <property type="evidence" value="ECO:0007669"/>
    <property type="project" value="TreeGrafter"/>
</dbReference>
<comment type="catalytic activity">
    <reaction evidence="10">
        <text>a neolactoside IV(3)-alpha-GalNAc,IV(2)-alpha-Fuc-nLc4Cer(d18:0) + H2O = a neolactoside IV(2)-alpha-Fuc-nLc4Cer(d18:0) + N-acetyl-alpha-D-galactosamine</text>
        <dbReference type="Rhea" id="RHEA:49304"/>
        <dbReference type="ChEBI" id="CHEBI:15377"/>
        <dbReference type="ChEBI" id="CHEBI:40356"/>
        <dbReference type="ChEBI" id="CHEBI:91118"/>
        <dbReference type="ChEBI" id="CHEBI:91119"/>
    </reaction>
    <physiologicalReaction direction="left-to-right" evidence="10">
        <dbReference type="Rhea" id="RHEA:49305"/>
    </physiologicalReaction>
</comment>
<name>A0AAV7TCF0_PLEWA</name>
<dbReference type="SUPFAM" id="SSF51445">
    <property type="entry name" value="(Trans)glycosidases"/>
    <property type="match status" value="1"/>
</dbReference>
<dbReference type="GO" id="GO:0008456">
    <property type="term" value="F:alpha-N-acetylgalactosaminidase activity"/>
    <property type="evidence" value="ECO:0007669"/>
    <property type="project" value="UniProtKB-EC"/>
</dbReference>
<keyword evidence="5" id="KW-0443">Lipid metabolism</keyword>
<evidence type="ECO:0000256" key="6">
    <source>
        <dbReference type="ARBA" id="ARBA00023157"/>
    </source>
</evidence>
<evidence type="ECO:0000256" key="12">
    <source>
        <dbReference type="ARBA" id="ARBA00036913"/>
    </source>
</evidence>
<comment type="subcellular location">
    <subcellularLocation>
        <location evidence="1">Lysosome</location>
    </subcellularLocation>
</comment>
<dbReference type="GO" id="GO:0019377">
    <property type="term" value="P:glycolipid catabolic process"/>
    <property type="evidence" value="ECO:0007669"/>
    <property type="project" value="UniProtKB-ARBA"/>
</dbReference>
<evidence type="ECO:0000256" key="9">
    <source>
        <dbReference type="ARBA" id="ARBA00023295"/>
    </source>
</evidence>